<name>A0A8S0V3R5_OLEEU</name>
<dbReference type="Gene3D" id="3.60.10.10">
    <property type="entry name" value="Endonuclease/exonuclease/phosphatase"/>
    <property type="match status" value="1"/>
</dbReference>
<feature type="compositionally biased region" description="Low complexity" evidence="3">
    <location>
        <begin position="162"/>
        <end position="172"/>
    </location>
</feature>
<dbReference type="EMBL" id="CACTIH010009115">
    <property type="protein sequence ID" value="CAA3024712.1"/>
    <property type="molecule type" value="Genomic_DNA"/>
</dbReference>
<gene>
    <name evidence="5" type="ORF">OLEA9_A095737</name>
</gene>
<dbReference type="InterPro" id="IPR000300">
    <property type="entry name" value="IPPc"/>
</dbReference>
<proteinExistence type="inferred from homology"/>
<dbReference type="GO" id="GO:0004445">
    <property type="term" value="F:inositol-polyphosphate 5-phosphatase activity"/>
    <property type="evidence" value="ECO:0007669"/>
    <property type="project" value="InterPro"/>
</dbReference>
<dbReference type="PANTHER" id="PTHR45666">
    <property type="entry name" value="TYPE IV INOSITOL POLYPHOSPHATE 5-PHOSPHATASE 9"/>
    <property type="match status" value="1"/>
</dbReference>
<protein>
    <submittedName>
        <fullName evidence="5">Type I inositol polyphosphate 5-phosphatase 8-like isoform X1</fullName>
    </submittedName>
</protein>
<feature type="domain" description="Inositol polyphosphate-related phosphatase" evidence="4">
    <location>
        <begin position="88"/>
        <end position="482"/>
    </location>
</feature>
<dbReference type="OrthoDB" id="62798at2759"/>
<comment type="similarity">
    <text evidence="1">Belongs to the inositol polyphosphate 5-phosphatase family.</text>
</comment>
<dbReference type="Pfam" id="PF22669">
    <property type="entry name" value="Exo_endo_phos2"/>
    <property type="match status" value="2"/>
</dbReference>
<feature type="region of interest" description="Disordered" evidence="3">
    <location>
        <begin position="162"/>
        <end position="195"/>
    </location>
</feature>
<dbReference type="GO" id="GO:0046856">
    <property type="term" value="P:phosphatidylinositol dephosphorylation"/>
    <property type="evidence" value="ECO:0007669"/>
    <property type="project" value="InterPro"/>
</dbReference>
<dbReference type="GO" id="GO:0034485">
    <property type="term" value="F:phosphatidylinositol-3,4,5-trisphosphate 5-phosphatase activity"/>
    <property type="evidence" value="ECO:0007669"/>
    <property type="project" value="TreeGrafter"/>
</dbReference>
<reference evidence="5 6" key="1">
    <citation type="submission" date="2019-12" db="EMBL/GenBank/DDBJ databases">
        <authorList>
            <person name="Alioto T."/>
            <person name="Alioto T."/>
            <person name="Gomez Garrido J."/>
        </authorList>
    </citation>
    <scope>NUCLEOTIDE SEQUENCE [LARGE SCALE GENOMIC DNA]</scope>
</reference>
<evidence type="ECO:0000313" key="6">
    <source>
        <dbReference type="Proteomes" id="UP000594638"/>
    </source>
</evidence>
<dbReference type="InterPro" id="IPR045849">
    <property type="entry name" value="IP5P_plant"/>
</dbReference>
<evidence type="ECO:0000259" key="4">
    <source>
        <dbReference type="SMART" id="SM00128"/>
    </source>
</evidence>
<dbReference type="SUPFAM" id="SSF56219">
    <property type="entry name" value="DNase I-like"/>
    <property type="match status" value="1"/>
</dbReference>
<organism evidence="5 6">
    <name type="scientific">Olea europaea subsp. europaea</name>
    <dbReference type="NCBI Taxonomy" id="158383"/>
    <lineage>
        <taxon>Eukaryota</taxon>
        <taxon>Viridiplantae</taxon>
        <taxon>Streptophyta</taxon>
        <taxon>Embryophyta</taxon>
        <taxon>Tracheophyta</taxon>
        <taxon>Spermatophyta</taxon>
        <taxon>Magnoliopsida</taxon>
        <taxon>eudicotyledons</taxon>
        <taxon>Gunneridae</taxon>
        <taxon>Pentapetalae</taxon>
        <taxon>asterids</taxon>
        <taxon>lamiids</taxon>
        <taxon>Lamiales</taxon>
        <taxon>Oleaceae</taxon>
        <taxon>Oleeae</taxon>
        <taxon>Olea</taxon>
    </lineage>
</organism>
<dbReference type="Proteomes" id="UP000594638">
    <property type="component" value="Unassembled WGS sequence"/>
</dbReference>
<dbReference type="PANTHER" id="PTHR45666:SF15">
    <property type="entry name" value="TYPE I INOSITOL POLYPHOSPHATE 5-PHOSPHATASE 8"/>
    <property type="match status" value="1"/>
</dbReference>
<evidence type="ECO:0000256" key="3">
    <source>
        <dbReference type="SAM" id="MobiDB-lite"/>
    </source>
</evidence>
<dbReference type="AlphaFoldDB" id="A0A8S0V3R5"/>
<dbReference type="SMART" id="SM00128">
    <property type="entry name" value="IPPc"/>
    <property type="match status" value="1"/>
</dbReference>
<comment type="caution">
    <text evidence="5">The sequence shown here is derived from an EMBL/GenBank/DDBJ whole genome shotgun (WGS) entry which is preliminary data.</text>
</comment>
<dbReference type="GO" id="GO:0004439">
    <property type="term" value="F:phosphatidylinositol-4,5-bisphosphate 5-phosphatase activity"/>
    <property type="evidence" value="ECO:0007669"/>
    <property type="project" value="TreeGrafter"/>
</dbReference>
<evidence type="ECO:0000256" key="1">
    <source>
        <dbReference type="ARBA" id="ARBA00010768"/>
    </source>
</evidence>
<dbReference type="Gramene" id="OE9A095737T1">
    <property type="protein sequence ID" value="OE9A095737C1"/>
    <property type="gene ID" value="OE9A095737"/>
</dbReference>
<sequence length="542" mass="60669">MRTDKKISKSSWPKVVARKMLNLNNGSEEFHSDYRTKGRRKSCSDEARSVVVPEELSEDWLMGVSNEIKPPGFDLQAAPPPVNSSLDHSLRIFVGTWNVGGKPPHNGLNMGDWLGSMEQADIYVLGFQEIVPLNAGNVLGPEDYAPAAKWLSLIRQALNSESNNSSHSNIVSPMLKQSPSPNDRQQITPNPRVSSSNLLSLEDELDRKCFERFVSSRSSSYSSEEGSLSPTSELATHTSTVQHQYKLVSSKQMVGIFLCVWVREELCQHISSIKVSCVGRGIMGYLGNKGSISIGMTLYQTTICFVCTHLTSGEKKGDEIRRNLDVTEILKRTRFSHPCRIPGKPILPENILDHDKVIWLGDLNYRLASVCDETYELLKSRDWQALLEKDQLKIERQAGRVFNGWKEGKIHFAPTYKYFANSDNYVVQTSNSTTKHRTPAWCDRILWKGEGLKQVCYVRGESKFSDHRPVYSLFTVGNVAANKKKPTPIIGSYTPEPSTADKLLSQTAVLSTTKDLMFLTGAQSCIHKISRFSVTAQQVTSQ</sequence>
<evidence type="ECO:0000313" key="5">
    <source>
        <dbReference type="EMBL" id="CAA3024712.1"/>
    </source>
</evidence>
<keyword evidence="6" id="KW-1185">Reference proteome</keyword>
<keyword evidence="2" id="KW-0378">Hydrolase</keyword>
<evidence type="ECO:0000256" key="2">
    <source>
        <dbReference type="ARBA" id="ARBA00022801"/>
    </source>
</evidence>
<accession>A0A8S0V3R5</accession>
<feature type="compositionally biased region" description="Polar residues" evidence="3">
    <location>
        <begin position="175"/>
        <end position="193"/>
    </location>
</feature>
<dbReference type="InterPro" id="IPR036691">
    <property type="entry name" value="Endo/exonu/phosph_ase_sf"/>
</dbReference>